<feature type="domain" description="DAGKc" evidence="5">
    <location>
        <begin position="11"/>
        <end position="137"/>
    </location>
</feature>
<evidence type="ECO:0000259" key="5">
    <source>
        <dbReference type="PROSITE" id="PS50146"/>
    </source>
</evidence>
<dbReference type="InterPro" id="IPR017438">
    <property type="entry name" value="ATP-NAD_kinase_N"/>
</dbReference>
<evidence type="ECO:0000256" key="2">
    <source>
        <dbReference type="ARBA" id="ARBA00022741"/>
    </source>
</evidence>
<keyword evidence="1" id="KW-0808">Transferase</keyword>
<dbReference type="SUPFAM" id="SSF111331">
    <property type="entry name" value="NAD kinase/diacylglycerol kinase-like"/>
    <property type="match status" value="1"/>
</dbReference>
<dbReference type="STRING" id="672.VV93_v1c18180"/>
<evidence type="ECO:0000256" key="3">
    <source>
        <dbReference type="ARBA" id="ARBA00022777"/>
    </source>
</evidence>
<protein>
    <recommendedName>
        <fullName evidence="5">DAGKc domain-containing protein</fullName>
    </recommendedName>
</protein>
<gene>
    <name evidence="6" type="ordered locus">VV2054</name>
</gene>
<dbReference type="HOGENOM" id="CLU_045532_0_0_6"/>
<dbReference type="InterPro" id="IPR016064">
    <property type="entry name" value="NAD/diacylglycerol_kinase_sf"/>
</dbReference>
<dbReference type="KEGG" id="vvy:VV2054"/>
<evidence type="ECO:0000256" key="4">
    <source>
        <dbReference type="ARBA" id="ARBA00022840"/>
    </source>
</evidence>
<evidence type="ECO:0000313" key="7">
    <source>
        <dbReference type="Proteomes" id="UP000002675"/>
    </source>
</evidence>
<dbReference type="SMART" id="SM00046">
    <property type="entry name" value="DAGKc"/>
    <property type="match status" value="1"/>
</dbReference>
<dbReference type="Gene3D" id="3.40.50.10330">
    <property type="entry name" value="Probable inorganic polyphosphate/atp-NAD kinase, domain 1"/>
    <property type="match status" value="1"/>
</dbReference>
<dbReference type="Pfam" id="PF19279">
    <property type="entry name" value="YegS_C"/>
    <property type="match status" value="1"/>
</dbReference>
<dbReference type="PROSITE" id="PS50146">
    <property type="entry name" value="DAGK"/>
    <property type="match status" value="1"/>
</dbReference>
<keyword evidence="2" id="KW-0547">Nucleotide-binding</keyword>
<accession>Q7MJV6</accession>
<evidence type="ECO:0000313" key="6">
    <source>
        <dbReference type="EMBL" id="BAC94818.1"/>
    </source>
</evidence>
<dbReference type="PANTHER" id="PTHR12358">
    <property type="entry name" value="SPHINGOSINE KINASE"/>
    <property type="match status" value="1"/>
</dbReference>
<dbReference type="EMBL" id="BA000037">
    <property type="protein sequence ID" value="BAC94818.1"/>
    <property type="molecule type" value="Genomic_DNA"/>
</dbReference>
<dbReference type="GO" id="GO:0005524">
    <property type="term" value="F:ATP binding"/>
    <property type="evidence" value="ECO:0007669"/>
    <property type="project" value="UniProtKB-KW"/>
</dbReference>
<dbReference type="InterPro" id="IPR045540">
    <property type="entry name" value="YegS/DAGK_C"/>
</dbReference>
<dbReference type="PANTHER" id="PTHR12358:SF54">
    <property type="entry name" value="SPHINGOSINE KINASE RELATED PROTEIN"/>
    <property type="match status" value="1"/>
</dbReference>
<dbReference type="eggNOG" id="COG1597">
    <property type="taxonomic scope" value="Bacteria"/>
</dbReference>
<organism evidence="6 7">
    <name type="scientific">Vibrio vulnificus (strain YJ016)</name>
    <dbReference type="NCBI Taxonomy" id="196600"/>
    <lineage>
        <taxon>Bacteria</taxon>
        <taxon>Pseudomonadati</taxon>
        <taxon>Pseudomonadota</taxon>
        <taxon>Gammaproteobacteria</taxon>
        <taxon>Vibrionales</taxon>
        <taxon>Vibrionaceae</taxon>
        <taxon>Vibrio</taxon>
    </lineage>
</organism>
<dbReference type="Gene3D" id="2.60.200.40">
    <property type="match status" value="1"/>
</dbReference>
<dbReference type="Proteomes" id="UP000002675">
    <property type="component" value="Chromosome I"/>
</dbReference>
<dbReference type="GO" id="GO:0016301">
    <property type="term" value="F:kinase activity"/>
    <property type="evidence" value="ECO:0007669"/>
    <property type="project" value="UniProtKB-KW"/>
</dbReference>
<dbReference type="AlphaFoldDB" id="Q7MJV6"/>
<proteinExistence type="predicted"/>
<keyword evidence="4" id="KW-0067">ATP-binding</keyword>
<name>Q7MJV6_VIBVY</name>
<dbReference type="Pfam" id="PF00781">
    <property type="entry name" value="DAGK_cat"/>
    <property type="match status" value="1"/>
</dbReference>
<keyword evidence="3" id="KW-0418">Kinase</keyword>
<dbReference type="InterPro" id="IPR001206">
    <property type="entry name" value="Diacylglycerol_kinase_cat_dom"/>
</dbReference>
<evidence type="ECO:0000256" key="1">
    <source>
        <dbReference type="ARBA" id="ARBA00022679"/>
    </source>
</evidence>
<reference evidence="6 7" key="1">
    <citation type="journal article" date="2003" name="Genome Res.">
        <title>Comparative genome analysis of Vibrio vulnificus, a marine pathogen.</title>
        <authorList>
            <person name="Chen C.Y."/>
            <person name="Wu K.M."/>
            <person name="Chang Y.C."/>
            <person name="Chang C.H."/>
            <person name="Tsai H.C."/>
            <person name="Liao T.L."/>
            <person name="Liu Y.M."/>
            <person name="Chen H.J."/>
            <person name="Shen A.B."/>
            <person name="Li J.C."/>
            <person name="Su T.L."/>
            <person name="Shao C.P."/>
            <person name="Lee C.T."/>
            <person name="Hor L.I."/>
            <person name="Tsai S.F."/>
        </authorList>
    </citation>
    <scope>NUCLEOTIDE SEQUENCE [LARGE SCALE GENOMIC DNA]</scope>
    <source>
        <strain evidence="6 7">YJ016</strain>
    </source>
</reference>
<dbReference type="InterPro" id="IPR050187">
    <property type="entry name" value="Lipid_Phosphate_FormReg"/>
</dbReference>
<sequence length="309" mass="34449">MKLIGMIWNFILNPQAGGGKALRFWQQLKPLLSQHNIKHHFHQTQYQGHAKVLSKELAEQGERAFVAIGGDGSVNELLQGIFESDCDLQEFVLTVAPQGTGNDWARYHHIPKSPNAWLEFLQAANVVEHDVGVVEYGDDFLQQHAFINMAGSGLDCHILQQMGCAGGKSLRYYSTLLSSLYGYQGRTLHFKRLDDSSSQDVARTVLLSMFCIGRYGGAGMDFSPKAHHQSGVLHAVCVEDMPFLKRLFSLPYLLNGKIEQHSRVQAETMRALLVAGEDTALFQCDGELIGELPARLTLRPCAIRVLTRR</sequence>